<protein>
    <submittedName>
        <fullName evidence="3">Uncharacterized protein</fullName>
    </submittedName>
</protein>
<dbReference type="SUPFAM" id="SSF117281">
    <property type="entry name" value="Kelch motif"/>
    <property type="match status" value="1"/>
</dbReference>
<gene>
    <name evidence="3" type="ORF">J437_LFUL000769</name>
</gene>
<proteinExistence type="predicted"/>
<keyword evidence="1" id="KW-0880">Kelch repeat</keyword>
<name>A0A8K0KQF9_LADFU</name>
<dbReference type="Gene3D" id="2.120.10.80">
    <property type="entry name" value="Kelch-type beta propeller"/>
    <property type="match status" value="1"/>
</dbReference>
<dbReference type="PRINTS" id="PR00501">
    <property type="entry name" value="KELCHREPEAT"/>
</dbReference>
<dbReference type="PANTHER" id="PTHR45972">
    <property type="entry name" value="BTB_2 DOMAIN-CONTAINING PROTEIN"/>
    <property type="match status" value="1"/>
</dbReference>
<reference evidence="3" key="2">
    <citation type="submission" date="2017-10" db="EMBL/GenBank/DDBJ databases">
        <title>Ladona fulva Genome sequencing and assembly.</title>
        <authorList>
            <person name="Murali S."/>
            <person name="Richards S."/>
            <person name="Bandaranaike D."/>
            <person name="Bellair M."/>
            <person name="Blankenburg K."/>
            <person name="Chao H."/>
            <person name="Dinh H."/>
            <person name="Doddapaneni H."/>
            <person name="Dugan-Rocha S."/>
            <person name="Elkadiri S."/>
            <person name="Gnanaolivu R."/>
            <person name="Hernandez B."/>
            <person name="Skinner E."/>
            <person name="Javaid M."/>
            <person name="Lee S."/>
            <person name="Li M."/>
            <person name="Ming W."/>
            <person name="Munidasa M."/>
            <person name="Muniz J."/>
            <person name="Nguyen L."/>
            <person name="Hughes D."/>
            <person name="Osuji N."/>
            <person name="Pu L.-L."/>
            <person name="Puazo M."/>
            <person name="Qu C."/>
            <person name="Quiroz J."/>
            <person name="Raj R."/>
            <person name="Weissenberger G."/>
            <person name="Xin Y."/>
            <person name="Zou X."/>
            <person name="Han Y."/>
            <person name="Worley K."/>
            <person name="Muzny D."/>
            <person name="Gibbs R."/>
        </authorList>
    </citation>
    <scope>NUCLEOTIDE SEQUENCE</scope>
    <source>
        <strain evidence="3">Sampled in the wild</strain>
    </source>
</reference>
<evidence type="ECO:0000313" key="3">
    <source>
        <dbReference type="EMBL" id="KAG8238932.1"/>
    </source>
</evidence>
<dbReference type="PANTHER" id="PTHR45972:SF4">
    <property type="entry name" value="KELCH REPEAT-CONTAINING PROTEIN"/>
    <property type="match status" value="1"/>
</dbReference>
<dbReference type="OrthoDB" id="45365at2759"/>
<dbReference type="InterPro" id="IPR052310">
    <property type="entry name" value="Kelch/BTB_domain_protein"/>
</dbReference>
<evidence type="ECO:0000256" key="1">
    <source>
        <dbReference type="ARBA" id="ARBA00022441"/>
    </source>
</evidence>
<dbReference type="AlphaFoldDB" id="A0A8K0KQF9"/>
<dbReference type="Pfam" id="PF01344">
    <property type="entry name" value="Kelch_1"/>
    <property type="match status" value="1"/>
</dbReference>
<reference evidence="3" key="1">
    <citation type="submission" date="2013-04" db="EMBL/GenBank/DDBJ databases">
        <authorList>
            <person name="Qu J."/>
            <person name="Murali S.C."/>
            <person name="Bandaranaike D."/>
            <person name="Bellair M."/>
            <person name="Blankenburg K."/>
            <person name="Chao H."/>
            <person name="Dinh H."/>
            <person name="Doddapaneni H."/>
            <person name="Downs B."/>
            <person name="Dugan-Rocha S."/>
            <person name="Elkadiri S."/>
            <person name="Gnanaolivu R.D."/>
            <person name="Hernandez B."/>
            <person name="Javaid M."/>
            <person name="Jayaseelan J.C."/>
            <person name="Lee S."/>
            <person name="Li M."/>
            <person name="Ming W."/>
            <person name="Munidasa M."/>
            <person name="Muniz J."/>
            <person name="Nguyen L."/>
            <person name="Ongeri F."/>
            <person name="Osuji N."/>
            <person name="Pu L.-L."/>
            <person name="Puazo M."/>
            <person name="Qu C."/>
            <person name="Quiroz J."/>
            <person name="Raj R."/>
            <person name="Weissenberger G."/>
            <person name="Xin Y."/>
            <person name="Zou X."/>
            <person name="Han Y."/>
            <person name="Richards S."/>
            <person name="Worley K."/>
            <person name="Muzny D."/>
            <person name="Gibbs R."/>
        </authorList>
    </citation>
    <scope>NUCLEOTIDE SEQUENCE</scope>
    <source>
        <strain evidence="3">Sampled in the wild</strain>
    </source>
</reference>
<keyword evidence="4" id="KW-1185">Reference proteome</keyword>
<dbReference type="InterPro" id="IPR006652">
    <property type="entry name" value="Kelch_1"/>
</dbReference>
<accession>A0A8K0KQF9</accession>
<comment type="caution">
    <text evidence="3">The sequence shown here is derived from an EMBL/GenBank/DDBJ whole genome shotgun (WGS) entry which is preliminary data.</text>
</comment>
<dbReference type="Proteomes" id="UP000792457">
    <property type="component" value="Unassembled WGS sequence"/>
</dbReference>
<evidence type="ECO:0000313" key="4">
    <source>
        <dbReference type="Proteomes" id="UP000792457"/>
    </source>
</evidence>
<keyword evidence="2" id="KW-0677">Repeat</keyword>
<dbReference type="EMBL" id="KZ309469">
    <property type="protein sequence ID" value="KAG8238932.1"/>
    <property type="molecule type" value="Genomic_DNA"/>
</dbReference>
<evidence type="ECO:0000256" key="2">
    <source>
        <dbReference type="ARBA" id="ARBA00022737"/>
    </source>
</evidence>
<sequence length="78" mass="8881">MQNKWFEVCPMREPRSTPSVVALDGHLYAIGGTNSYHWYHYQTQVSLKSVEMYDPVTDTWSLMPSLPHARGEAVAVVI</sequence>
<dbReference type="InterPro" id="IPR015915">
    <property type="entry name" value="Kelch-typ_b-propeller"/>
</dbReference>
<organism evidence="3 4">
    <name type="scientific">Ladona fulva</name>
    <name type="common">Scarce chaser dragonfly</name>
    <name type="synonym">Libellula fulva</name>
    <dbReference type="NCBI Taxonomy" id="123851"/>
    <lineage>
        <taxon>Eukaryota</taxon>
        <taxon>Metazoa</taxon>
        <taxon>Ecdysozoa</taxon>
        <taxon>Arthropoda</taxon>
        <taxon>Hexapoda</taxon>
        <taxon>Insecta</taxon>
        <taxon>Pterygota</taxon>
        <taxon>Palaeoptera</taxon>
        <taxon>Odonata</taxon>
        <taxon>Epiprocta</taxon>
        <taxon>Anisoptera</taxon>
        <taxon>Libelluloidea</taxon>
        <taxon>Libellulidae</taxon>
        <taxon>Ladona</taxon>
    </lineage>
</organism>
<dbReference type="SMART" id="SM00612">
    <property type="entry name" value="Kelch"/>
    <property type="match status" value="1"/>
</dbReference>